<dbReference type="RefSeq" id="WP_258211631.1">
    <property type="nucleotide sequence ID" value="NZ_JANQBD010000001.1"/>
</dbReference>
<proteinExistence type="inferred from homology"/>
<dbReference type="InterPro" id="IPR035906">
    <property type="entry name" value="MetI-like_sf"/>
</dbReference>
<feature type="transmembrane region" description="Helical" evidence="7">
    <location>
        <begin position="12"/>
        <end position="33"/>
    </location>
</feature>
<dbReference type="PROSITE" id="PS50928">
    <property type="entry name" value="ABC_TM1"/>
    <property type="match status" value="1"/>
</dbReference>
<gene>
    <name evidence="9" type="ORF">NV381_02310</name>
</gene>
<reference evidence="9 10" key="1">
    <citation type="submission" date="2022-08" db="EMBL/GenBank/DDBJ databases">
        <title>Paenibacillus endoradicis sp. nov., Paenibacillus radicibacter sp. nov and Paenibacillus pararadicis sp. nov., three cold-adapted plant growth-promoting bacteria isolated from root of Larix gmelinii in Great Khingan.</title>
        <authorList>
            <person name="Xue H."/>
        </authorList>
    </citation>
    <scope>NUCLEOTIDE SEQUENCE [LARGE SCALE GENOMIC DNA]</scope>
    <source>
        <strain evidence="9 10">N5-1-1-5</strain>
    </source>
</reference>
<feature type="domain" description="ABC transmembrane type-1" evidence="8">
    <location>
        <begin position="73"/>
        <end position="262"/>
    </location>
</feature>
<keyword evidence="10" id="KW-1185">Reference proteome</keyword>
<feature type="transmembrane region" description="Helical" evidence="7">
    <location>
        <begin position="187"/>
        <end position="208"/>
    </location>
</feature>
<dbReference type="EMBL" id="JANQBD010000001">
    <property type="protein sequence ID" value="MCR8630026.1"/>
    <property type="molecule type" value="Genomic_DNA"/>
</dbReference>
<feature type="transmembrane region" description="Helical" evidence="7">
    <location>
        <begin position="72"/>
        <end position="96"/>
    </location>
</feature>
<dbReference type="SUPFAM" id="SSF161098">
    <property type="entry name" value="MetI-like"/>
    <property type="match status" value="1"/>
</dbReference>
<evidence type="ECO:0000256" key="2">
    <source>
        <dbReference type="ARBA" id="ARBA00022448"/>
    </source>
</evidence>
<feature type="transmembrane region" description="Helical" evidence="7">
    <location>
        <begin position="136"/>
        <end position="157"/>
    </location>
</feature>
<evidence type="ECO:0000256" key="6">
    <source>
        <dbReference type="ARBA" id="ARBA00023136"/>
    </source>
</evidence>
<dbReference type="Proteomes" id="UP001300012">
    <property type="component" value="Unassembled WGS sequence"/>
</dbReference>
<accession>A0ABT1YA14</accession>
<evidence type="ECO:0000256" key="4">
    <source>
        <dbReference type="ARBA" id="ARBA00022692"/>
    </source>
</evidence>
<evidence type="ECO:0000313" key="9">
    <source>
        <dbReference type="EMBL" id="MCR8630026.1"/>
    </source>
</evidence>
<name>A0ABT1YA14_9BACL</name>
<keyword evidence="5 7" id="KW-1133">Transmembrane helix</keyword>
<keyword evidence="4 7" id="KW-0812">Transmembrane</keyword>
<keyword evidence="3" id="KW-1003">Cell membrane</keyword>
<feature type="transmembrane region" description="Helical" evidence="7">
    <location>
        <begin position="108"/>
        <end position="130"/>
    </location>
</feature>
<keyword evidence="2 7" id="KW-0813">Transport</keyword>
<dbReference type="PANTHER" id="PTHR43744">
    <property type="entry name" value="ABC TRANSPORTER PERMEASE PROTEIN MG189-RELATED-RELATED"/>
    <property type="match status" value="1"/>
</dbReference>
<evidence type="ECO:0000256" key="7">
    <source>
        <dbReference type="RuleBase" id="RU363032"/>
    </source>
</evidence>
<protein>
    <submittedName>
        <fullName evidence="9">Carbohydrate ABC transporter permease</fullName>
    </submittedName>
</protein>
<keyword evidence="6 7" id="KW-0472">Membrane</keyword>
<dbReference type="CDD" id="cd06261">
    <property type="entry name" value="TM_PBP2"/>
    <property type="match status" value="1"/>
</dbReference>
<comment type="similarity">
    <text evidence="7">Belongs to the binding-protein-dependent transport system permease family.</text>
</comment>
<evidence type="ECO:0000259" key="8">
    <source>
        <dbReference type="PROSITE" id="PS50928"/>
    </source>
</evidence>
<evidence type="ECO:0000256" key="1">
    <source>
        <dbReference type="ARBA" id="ARBA00004651"/>
    </source>
</evidence>
<comment type="subcellular location">
    <subcellularLocation>
        <location evidence="1 7">Cell membrane</location>
        <topology evidence="1 7">Multi-pass membrane protein</topology>
    </subcellularLocation>
</comment>
<dbReference type="Gene3D" id="1.10.3720.10">
    <property type="entry name" value="MetI-like"/>
    <property type="match status" value="1"/>
</dbReference>
<evidence type="ECO:0000256" key="5">
    <source>
        <dbReference type="ARBA" id="ARBA00022989"/>
    </source>
</evidence>
<dbReference type="InterPro" id="IPR000515">
    <property type="entry name" value="MetI-like"/>
</dbReference>
<feature type="transmembrane region" description="Helical" evidence="7">
    <location>
        <begin position="244"/>
        <end position="262"/>
    </location>
</feature>
<comment type="caution">
    <text evidence="9">The sequence shown here is derived from an EMBL/GenBank/DDBJ whole genome shotgun (WGS) entry which is preliminary data.</text>
</comment>
<organism evidence="9 10">
    <name type="scientific">Paenibacillus radicis</name>
    <name type="common">ex Xue et al. 2023</name>
    <dbReference type="NCBI Taxonomy" id="2972489"/>
    <lineage>
        <taxon>Bacteria</taxon>
        <taxon>Bacillati</taxon>
        <taxon>Bacillota</taxon>
        <taxon>Bacilli</taxon>
        <taxon>Bacillales</taxon>
        <taxon>Paenibacillaceae</taxon>
        <taxon>Paenibacillus</taxon>
    </lineage>
</organism>
<evidence type="ECO:0000313" key="10">
    <source>
        <dbReference type="Proteomes" id="UP001300012"/>
    </source>
</evidence>
<dbReference type="PANTHER" id="PTHR43744:SF12">
    <property type="entry name" value="ABC TRANSPORTER PERMEASE PROTEIN MG189-RELATED"/>
    <property type="match status" value="1"/>
</dbReference>
<dbReference type="Pfam" id="PF00528">
    <property type="entry name" value="BPD_transp_1"/>
    <property type="match status" value="1"/>
</dbReference>
<sequence length="277" mass="30790">MDKTQPSQQGIIQKSFVVLVLLLAILSLVPLYFGVLTSFKPNNTGITVSLIPENLTLSNYEHLFKETKIIRWFFNSLFTSSIAAAIIVYFSALAGYPLAKKKFPGVKILFWIVIAFMTIPKEALLLPLFMMMKEYYLFNTYLGIILPALAWPFAVFLMKQFISTIPADLFDAAEIDGCGPLRLFHSILLPIIKPALGALSIFAFVYVWNDYMWQLIVITSVEMKTLPLGVAGLQEEAAANFGRLMAGATLGAIPLLAVFLFFQKYFTSGITMGAVKG</sequence>
<evidence type="ECO:0000256" key="3">
    <source>
        <dbReference type="ARBA" id="ARBA00022475"/>
    </source>
</evidence>